<dbReference type="Proteomes" id="UP000009036">
    <property type="component" value="Chromosome"/>
</dbReference>
<dbReference type="SUPFAM" id="SSF46785">
    <property type="entry name" value="Winged helix' DNA-binding domain"/>
    <property type="match status" value="1"/>
</dbReference>
<accession>J1S5L4</accession>
<dbReference type="eggNOG" id="COG2188">
    <property type="taxonomic scope" value="Bacteria"/>
</dbReference>
<sequence>MQPVPPRCHVIADDIRNKISTGRIKAGECLPSEAQLAARYAVSTATLRSALSVLQGEGLVEKIHGKGNFVRYPLRRITYVGGACTLRTESSTGSELRVSVRTTNLQAHGQLTGLLGVPASSPVTEFLCLSHEERSPHSLARIYVPRDLSPTDVPAESHCCKSVEAKLAELRPPLAEVRERVSARPPTAEEAATLRISSALAVLAITRVASDSTGRVVEAALLVLPGDRADAFFTTHHMTDERTSRG</sequence>
<keyword evidence="2" id="KW-0238">DNA-binding</keyword>
<evidence type="ECO:0000313" key="5">
    <source>
        <dbReference type="EMBL" id="EJJ06127.1"/>
    </source>
</evidence>
<dbReference type="PATRIC" id="fig|1160718.3.peg.3090"/>
<name>J1S5L4_9ACTN</name>
<dbReference type="CDD" id="cd07377">
    <property type="entry name" value="WHTH_GntR"/>
    <property type="match status" value="1"/>
</dbReference>
<dbReference type="GO" id="GO:0003677">
    <property type="term" value="F:DNA binding"/>
    <property type="evidence" value="ECO:0007669"/>
    <property type="project" value="UniProtKB-KW"/>
</dbReference>
<dbReference type="InterPro" id="IPR011663">
    <property type="entry name" value="UTRA"/>
</dbReference>
<dbReference type="InterPro" id="IPR000524">
    <property type="entry name" value="Tscrpt_reg_HTH_GntR"/>
</dbReference>
<dbReference type="GO" id="GO:0045892">
    <property type="term" value="P:negative regulation of DNA-templated transcription"/>
    <property type="evidence" value="ECO:0007669"/>
    <property type="project" value="TreeGrafter"/>
</dbReference>
<evidence type="ECO:0000256" key="2">
    <source>
        <dbReference type="ARBA" id="ARBA00023125"/>
    </source>
</evidence>
<dbReference type="PANTHER" id="PTHR44846">
    <property type="entry name" value="MANNOSYL-D-GLYCERATE TRANSPORT/METABOLISM SYSTEM REPRESSOR MNGR-RELATED"/>
    <property type="match status" value="1"/>
</dbReference>
<organism evidence="5">
    <name type="scientific">Streptomyces auratus AGR0001</name>
    <dbReference type="NCBI Taxonomy" id="1160718"/>
    <lineage>
        <taxon>Bacteria</taxon>
        <taxon>Bacillati</taxon>
        <taxon>Actinomycetota</taxon>
        <taxon>Actinomycetes</taxon>
        <taxon>Kitasatosporales</taxon>
        <taxon>Streptomycetaceae</taxon>
        <taxon>Streptomyces</taxon>
    </lineage>
</organism>
<dbReference type="Pfam" id="PF00392">
    <property type="entry name" value="GntR"/>
    <property type="match status" value="1"/>
</dbReference>
<dbReference type="GO" id="GO:0003700">
    <property type="term" value="F:DNA-binding transcription factor activity"/>
    <property type="evidence" value="ECO:0007669"/>
    <property type="project" value="InterPro"/>
</dbReference>
<dbReference type="EMBL" id="CP072931">
    <property type="protein sequence ID" value="QTZ92845.1"/>
    <property type="molecule type" value="Genomic_DNA"/>
</dbReference>
<evidence type="ECO:0000256" key="1">
    <source>
        <dbReference type="ARBA" id="ARBA00023015"/>
    </source>
</evidence>
<proteinExistence type="predicted"/>
<keyword evidence="3" id="KW-0804">Transcription</keyword>
<dbReference type="PRINTS" id="PR00035">
    <property type="entry name" value="HTHGNTR"/>
</dbReference>
<dbReference type="KEGG" id="sauh:SU9_016295"/>
<evidence type="ECO:0000256" key="3">
    <source>
        <dbReference type="ARBA" id="ARBA00023163"/>
    </source>
</evidence>
<dbReference type="AlphaFoldDB" id="J1S5L4"/>
<dbReference type="HOGENOM" id="CLU_063236_8_1_11"/>
<dbReference type="InterPro" id="IPR050679">
    <property type="entry name" value="Bact_HTH_transcr_reg"/>
</dbReference>
<reference evidence="5" key="1">
    <citation type="journal article" date="2012" name="J. Bacteriol.">
        <title>Genome Sequence of Streptomyces auratus Strain AGR0001, a Phoslactomycin-Producing Actinomycete.</title>
        <authorList>
            <person name="Han X."/>
            <person name="Li M."/>
            <person name="Ding Z."/>
            <person name="Zhao J."/>
            <person name="Ji K."/>
            <person name="Wen M."/>
            <person name="Lu T."/>
        </authorList>
    </citation>
    <scope>NUCLEOTIDE SEQUENCE [LARGE SCALE GENOMIC DNA]</scope>
    <source>
        <strain evidence="5">AGR0001</strain>
    </source>
</reference>
<reference evidence="6" key="2">
    <citation type="submission" date="2021-04" db="EMBL/GenBank/DDBJ databases">
        <authorList>
            <person name="Wen M.-L."/>
            <person name="Han X.-L."/>
            <person name="Xiong J."/>
        </authorList>
    </citation>
    <scope>NUCLEOTIDE SEQUENCE</scope>
    <source>
        <strain evidence="6">AGR0001</strain>
    </source>
</reference>
<evidence type="ECO:0000259" key="4">
    <source>
        <dbReference type="PROSITE" id="PS50949"/>
    </source>
</evidence>
<feature type="domain" description="HTH gntR-type" evidence="4">
    <location>
        <begin position="5"/>
        <end position="73"/>
    </location>
</feature>
<protein>
    <submittedName>
        <fullName evidence="5">GntR family transcriptional regulator</fullName>
    </submittedName>
</protein>
<dbReference type="EMBL" id="AJGV01000093">
    <property type="protein sequence ID" value="EJJ06127.1"/>
    <property type="molecule type" value="Genomic_DNA"/>
</dbReference>
<dbReference type="STRING" id="1160718.SU9_15272"/>
<dbReference type="PROSITE" id="PS50949">
    <property type="entry name" value="HTH_GNTR"/>
    <property type="match status" value="1"/>
</dbReference>
<gene>
    <name evidence="6" type="ORF">SU9_016295</name>
    <name evidence="5" type="ORF">SU9_15272</name>
</gene>
<keyword evidence="1" id="KW-0805">Transcription regulation</keyword>
<evidence type="ECO:0000313" key="6">
    <source>
        <dbReference type="EMBL" id="QTZ92845.1"/>
    </source>
</evidence>
<dbReference type="InterPro" id="IPR028978">
    <property type="entry name" value="Chorismate_lyase_/UTRA_dom_sf"/>
</dbReference>
<dbReference type="PANTHER" id="PTHR44846:SF17">
    <property type="entry name" value="GNTR-FAMILY TRANSCRIPTIONAL REGULATOR"/>
    <property type="match status" value="1"/>
</dbReference>
<evidence type="ECO:0000313" key="7">
    <source>
        <dbReference type="Proteomes" id="UP000009036"/>
    </source>
</evidence>
<dbReference type="SMART" id="SM00866">
    <property type="entry name" value="UTRA"/>
    <property type="match status" value="1"/>
</dbReference>
<dbReference type="RefSeq" id="WP_006604604.1">
    <property type="nucleotide sequence ID" value="NZ_CP072931.1"/>
</dbReference>
<dbReference type="InterPro" id="IPR036390">
    <property type="entry name" value="WH_DNA-bd_sf"/>
</dbReference>
<dbReference type="Gene3D" id="3.40.1410.10">
    <property type="entry name" value="Chorismate lyase-like"/>
    <property type="match status" value="1"/>
</dbReference>
<dbReference type="SMART" id="SM00345">
    <property type="entry name" value="HTH_GNTR"/>
    <property type="match status" value="1"/>
</dbReference>
<keyword evidence="7" id="KW-1185">Reference proteome</keyword>
<dbReference type="Gene3D" id="1.10.10.10">
    <property type="entry name" value="Winged helix-like DNA-binding domain superfamily/Winged helix DNA-binding domain"/>
    <property type="match status" value="1"/>
</dbReference>
<dbReference type="InterPro" id="IPR036388">
    <property type="entry name" value="WH-like_DNA-bd_sf"/>
</dbReference>
<dbReference type="SUPFAM" id="SSF64288">
    <property type="entry name" value="Chorismate lyase-like"/>
    <property type="match status" value="1"/>
</dbReference>
<dbReference type="Pfam" id="PF07702">
    <property type="entry name" value="UTRA"/>
    <property type="match status" value="1"/>
</dbReference>